<dbReference type="InterPro" id="IPR051446">
    <property type="entry name" value="HTH_trans_reg/aminotransferase"/>
</dbReference>
<dbReference type="Pfam" id="PF00155">
    <property type="entry name" value="Aminotran_1_2"/>
    <property type="match status" value="1"/>
</dbReference>
<dbReference type="PATRIC" id="fig|883161.3.peg.511"/>
<dbReference type="Proteomes" id="UP000014417">
    <property type="component" value="Unassembled WGS sequence"/>
</dbReference>
<dbReference type="Gene3D" id="3.90.1150.10">
    <property type="entry name" value="Aspartate Aminotransferase, domain 1"/>
    <property type="match status" value="1"/>
</dbReference>
<sequence length="462" mass="50317">MALAKMDAALLFRMLRNWSSDQETLVESLSTNLADLIDAGFIPAGVTLPSQRELSSVLGVSRGTVAAAMTQLEQHNYLVIQKGSGARVRSGRSRRSANSSGRFFTLTNAPADVIDLSTGAMPASQVTRSLLNERIDDIDPYLETDGYFPAGLPVLRQALAQHLTELGIDTHPQEILITSGAQAASQLAIKHLTDPGDLVLVEDPTYRGLLEALSENNCRIQGISTGNSGINVDLFAHAVKRSPKILCCQTGVHNPTGSSMPASQRRDLAKLTNSKRVPVIEDCCNFELVLHGKSAPTLANLVDPQLLIQIGTCSKLFWGGLRIGWVRADKATIRRLVELRKISDIATAIIEQIFATHLLGHAAEAQTERQEQLFAGLVATEEIVKARRPDWSWHRPRGGTGLWIDTGESTQVLASKAEKVGVKLATGPSFSPHNGQERFLRLPLWHEPDVLLEAFKRLDGVD</sequence>
<keyword evidence="2" id="KW-0663">Pyridoxal phosphate</keyword>
<dbReference type="SUPFAM" id="SSF46785">
    <property type="entry name" value="Winged helix' DNA-binding domain"/>
    <property type="match status" value="1"/>
</dbReference>
<dbReference type="InterPro" id="IPR000524">
    <property type="entry name" value="Tscrpt_reg_HTH_GntR"/>
</dbReference>
<evidence type="ECO:0000256" key="3">
    <source>
        <dbReference type="ARBA" id="ARBA00023015"/>
    </source>
</evidence>
<dbReference type="InterPro" id="IPR015421">
    <property type="entry name" value="PyrdxlP-dep_Trfase_major"/>
</dbReference>
<dbReference type="CDD" id="cd07377">
    <property type="entry name" value="WHTH_GntR"/>
    <property type="match status" value="1"/>
</dbReference>
<dbReference type="CDD" id="cd00609">
    <property type="entry name" value="AAT_like"/>
    <property type="match status" value="1"/>
</dbReference>
<keyword evidence="8" id="KW-1185">Reference proteome</keyword>
<dbReference type="PROSITE" id="PS50949">
    <property type="entry name" value="HTH_GNTR"/>
    <property type="match status" value="1"/>
</dbReference>
<gene>
    <name evidence="7" type="ORF">HMPREF9306_00507</name>
</gene>
<evidence type="ECO:0000256" key="4">
    <source>
        <dbReference type="ARBA" id="ARBA00023125"/>
    </source>
</evidence>
<dbReference type="STRING" id="883161.HMPREF9306_00507"/>
<evidence type="ECO:0000259" key="6">
    <source>
        <dbReference type="PROSITE" id="PS50949"/>
    </source>
</evidence>
<proteinExistence type="inferred from homology"/>
<dbReference type="HOGENOM" id="CLU_017584_0_0_11"/>
<dbReference type="InterPro" id="IPR036388">
    <property type="entry name" value="WH-like_DNA-bd_sf"/>
</dbReference>
<dbReference type="GO" id="GO:0003700">
    <property type="term" value="F:DNA-binding transcription factor activity"/>
    <property type="evidence" value="ECO:0007669"/>
    <property type="project" value="InterPro"/>
</dbReference>
<dbReference type="Gene3D" id="1.10.10.10">
    <property type="entry name" value="Winged helix-like DNA-binding domain superfamily/Winged helix DNA-binding domain"/>
    <property type="match status" value="1"/>
</dbReference>
<dbReference type="InterPro" id="IPR015422">
    <property type="entry name" value="PyrdxlP-dep_Trfase_small"/>
</dbReference>
<dbReference type="PRINTS" id="PR00035">
    <property type="entry name" value="HTHGNTR"/>
</dbReference>
<evidence type="ECO:0000256" key="5">
    <source>
        <dbReference type="ARBA" id="ARBA00023163"/>
    </source>
</evidence>
<dbReference type="InterPro" id="IPR004839">
    <property type="entry name" value="Aminotransferase_I/II_large"/>
</dbReference>
<dbReference type="Gene3D" id="3.40.640.10">
    <property type="entry name" value="Type I PLP-dependent aspartate aminotransferase-like (Major domain)"/>
    <property type="match status" value="1"/>
</dbReference>
<evidence type="ECO:0000313" key="8">
    <source>
        <dbReference type="Proteomes" id="UP000014417"/>
    </source>
</evidence>
<dbReference type="InterPro" id="IPR015424">
    <property type="entry name" value="PyrdxlP-dep_Trfase"/>
</dbReference>
<dbReference type="SMART" id="SM00345">
    <property type="entry name" value="HTH_GNTR"/>
    <property type="match status" value="1"/>
</dbReference>
<organism evidence="7 8">
    <name type="scientific">Propionimicrobium lymphophilum ACS-093-V-SCH5</name>
    <dbReference type="NCBI Taxonomy" id="883161"/>
    <lineage>
        <taxon>Bacteria</taxon>
        <taxon>Bacillati</taxon>
        <taxon>Actinomycetota</taxon>
        <taxon>Actinomycetes</taxon>
        <taxon>Propionibacteriales</taxon>
        <taxon>Propionibacteriaceae</taxon>
        <taxon>Propionimicrobium</taxon>
    </lineage>
</organism>
<keyword evidence="4" id="KW-0238">DNA-binding</keyword>
<dbReference type="InterPro" id="IPR036390">
    <property type="entry name" value="WH_DNA-bd_sf"/>
</dbReference>
<accession>S2VZM0</accession>
<evidence type="ECO:0000256" key="2">
    <source>
        <dbReference type="ARBA" id="ARBA00022898"/>
    </source>
</evidence>
<dbReference type="EMBL" id="AGZR01000005">
    <property type="protein sequence ID" value="EPD32978.1"/>
    <property type="molecule type" value="Genomic_DNA"/>
</dbReference>
<comment type="caution">
    <text evidence="7">The sequence shown here is derived from an EMBL/GenBank/DDBJ whole genome shotgun (WGS) entry which is preliminary data.</text>
</comment>
<name>S2VZM0_9ACTN</name>
<evidence type="ECO:0000313" key="7">
    <source>
        <dbReference type="EMBL" id="EPD32978.1"/>
    </source>
</evidence>
<dbReference type="PANTHER" id="PTHR46577:SF1">
    <property type="entry name" value="HTH-TYPE TRANSCRIPTIONAL REGULATORY PROTEIN GABR"/>
    <property type="match status" value="1"/>
</dbReference>
<evidence type="ECO:0000256" key="1">
    <source>
        <dbReference type="ARBA" id="ARBA00005384"/>
    </source>
</evidence>
<protein>
    <recommendedName>
        <fullName evidence="6">HTH gntR-type domain-containing protein</fullName>
    </recommendedName>
</protein>
<comment type="similarity">
    <text evidence="1">In the C-terminal section; belongs to the class-I pyridoxal-phosphate-dependent aminotransferase family.</text>
</comment>
<dbReference type="GO" id="GO:0030170">
    <property type="term" value="F:pyridoxal phosphate binding"/>
    <property type="evidence" value="ECO:0007669"/>
    <property type="project" value="InterPro"/>
</dbReference>
<dbReference type="PANTHER" id="PTHR46577">
    <property type="entry name" value="HTH-TYPE TRANSCRIPTIONAL REGULATORY PROTEIN GABR"/>
    <property type="match status" value="1"/>
</dbReference>
<feature type="domain" description="HTH gntR-type" evidence="6">
    <location>
        <begin position="23"/>
        <end position="91"/>
    </location>
</feature>
<dbReference type="Pfam" id="PF00392">
    <property type="entry name" value="GntR"/>
    <property type="match status" value="1"/>
</dbReference>
<dbReference type="GO" id="GO:0003677">
    <property type="term" value="F:DNA binding"/>
    <property type="evidence" value="ECO:0007669"/>
    <property type="project" value="UniProtKB-KW"/>
</dbReference>
<dbReference type="AlphaFoldDB" id="S2VZM0"/>
<keyword evidence="3" id="KW-0805">Transcription regulation</keyword>
<keyword evidence="5" id="KW-0804">Transcription</keyword>
<reference evidence="7 8" key="1">
    <citation type="submission" date="2013-04" db="EMBL/GenBank/DDBJ databases">
        <title>The Genome Sequence of Propionimicrobium lymphophilum ACS-093-V-SCH5.</title>
        <authorList>
            <consortium name="The Broad Institute Genomics Platform"/>
            <person name="Earl A."/>
            <person name="Ward D."/>
            <person name="Feldgarden M."/>
            <person name="Gevers D."/>
            <person name="Saerens B."/>
            <person name="Vaneechoutte M."/>
            <person name="Walker B."/>
            <person name="Young S."/>
            <person name="Zeng Q."/>
            <person name="Gargeya S."/>
            <person name="Fitzgerald M."/>
            <person name="Haas B."/>
            <person name="Abouelleil A."/>
            <person name="Allen A.W."/>
            <person name="Alvarado L."/>
            <person name="Arachchi H.M."/>
            <person name="Berlin A.M."/>
            <person name="Chapman S.B."/>
            <person name="Gainer-Dewar J."/>
            <person name="Goldberg J."/>
            <person name="Griggs A."/>
            <person name="Gujja S."/>
            <person name="Hansen M."/>
            <person name="Howarth C."/>
            <person name="Imamovic A."/>
            <person name="Ireland A."/>
            <person name="Larimer J."/>
            <person name="McCowan C."/>
            <person name="Murphy C."/>
            <person name="Pearson M."/>
            <person name="Poon T.W."/>
            <person name="Priest M."/>
            <person name="Roberts A."/>
            <person name="Saif S."/>
            <person name="Shea T."/>
            <person name="Sisk P."/>
            <person name="Sykes S."/>
            <person name="Wortman J."/>
            <person name="Nusbaum C."/>
            <person name="Birren B."/>
        </authorList>
    </citation>
    <scope>NUCLEOTIDE SEQUENCE [LARGE SCALE GENOMIC DNA]</scope>
    <source>
        <strain evidence="7 8">ACS-093-V-SCH5</strain>
    </source>
</reference>
<dbReference type="SUPFAM" id="SSF53383">
    <property type="entry name" value="PLP-dependent transferases"/>
    <property type="match status" value="1"/>
</dbReference>